<dbReference type="PANTHER" id="PTHR42718:SF9">
    <property type="entry name" value="MAJOR FACILITATOR SUPERFAMILY MULTIDRUG TRANSPORTER MFSC"/>
    <property type="match status" value="1"/>
</dbReference>
<gene>
    <name evidence="8" type="ORF">ASZ90_017051</name>
</gene>
<dbReference type="InterPro" id="IPR020846">
    <property type="entry name" value="MFS_dom"/>
</dbReference>
<dbReference type="PROSITE" id="PS50850">
    <property type="entry name" value="MFS"/>
    <property type="match status" value="1"/>
</dbReference>
<dbReference type="CDD" id="cd17321">
    <property type="entry name" value="MFS_MMR_MDR_like"/>
    <property type="match status" value="1"/>
</dbReference>
<dbReference type="PANTHER" id="PTHR42718">
    <property type="entry name" value="MAJOR FACILITATOR SUPERFAMILY MULTIDRUG TRANSPORTER MFSC"/>
    <property type="match status" value="1"/>
</dbReference>
<dbReference type="SUPFAM" id="SSF103473">
    <property type="entry name" value="MFS general substrate transporter"/>
    <property type="match status" value="1"/>
</dbReference>
<feature type="transmembrane region" description="Helical" evidence="6">
    <location>
        <begin position="300"/>
        <end position="319"/>
    </location>
</feature>
<dbReference type="PRINTS" id="PR01036">
    <property type="entry name" value="TCRTETB"/>
</dbReference>
<feature type="transmembrane region" description="Helical" evidence="6">
    <location>
        <begin position="114"/>
        <end position="133"/>
    </location>
</feature>
<proteinExistence type="predicted"/>
<dbReference type="FunFam" id="1.20.1250.20:FF:000503">
    <property type="entry name" value="Drug resistance transporter, EmrB/QacA subfamily"/>
    <property type="match status" value="1"/>
</dbReference>
<evidence type="ECO:0000256" key="3">
    <source>
        <dbReference type="ARBA" id="ARBA00022692"/>
    </source>
</evidence>
<dbReference type="Gene3D" id="1.20.1720.10">
    <property type="entry name" value="Multidrug resistance protein D"/>
    <property type="match status" value="1"/>
</dbReference>
<dbReference type="PROSITE" id="PS00216">
    <property type="entry name" value="SUGAR_TRANSPORT_1"/>
    <property type="match status" value="1"/>
</dbReference>
<feature type="transmembrane region" description="Helical" evidence="6">
    <location>
        <begin position="354"/>
        <end position="372"/>
    </location>
</feature>
<dbReference type="GO" id="GO:0022857">
    <property type="term" value="F:transmembrane transporter activity"/>
    <property type="evidence" value="ECO:0007669"/>
    <property type="project" value="InterPro"/>
</dbReference>
<feature type="transmembrane region" description="Helical" evidence="6">
    <location>
        <begin position="201"/>
        <end position="221"/>
    </location>
</feature>
<dbReference type="GO" id="GO:0016020">
    <property type="term" value="C:membrane"/>
    <property type="evidence" value="ECO:0007669"/>
    <property type="project" value="UniProtKB-SubCell"/>
</dbReference>
<feature type="transmembrane region" description="Helical" evidence="6">
    <location>
        <begin position="227"/>
        <end position="245"/>
    </location>
</feature>
<feature type="transmembrane region" description="Helical" evidence="6">
    <location>
        <begin position="171"/>
        <end position="189"/>
    </location>
</feature>
<feature type="transmembrane region" description="Helical" evidence="6">
    <location>
        <begin position="435"/>
        <end position="456"/>
    </location>
</feature>
<comment type="caution">
    <text evidence="8">The sequence shown here is derived from an EMBL/GenBank/DDBJ whole genome shotgun (WGS) entry which is preliminary data.</text>
</comment>
<feature type="domain" description="Major facilitator superfamily (MFS) profile" evidence="7">
    <location>
        <begin position="15"/>
        <end position="462"/>
    </location>
</feature>
<sequence>MSGTHTPDRAIGRIALFIAVLSGFMTPFDLSAVNIALPAIGTEFAMDAVSLSWVSTAYLLASAIFLVPVGRVADIYGRKKVFSLGISIFTATSLALAFAPTALALIVLRFVQGAGAALIYGTAVAILTSVTPLQERGKVIGIYTTAVYCGLSLGPFLGGILTGYIGWQSIFFINVPIGLFAIWLIATRLHGEWAECAGETFDLGGSVLYGATIVCVMYGFSHLPDPGAFALVAAGTLLLAAFILWERRSESPVLNIRLLARNRVFAFANLAALINYSATFAVTFFLSLYLQYVRGFSPPYAGLILVVQPVVMALLSPAAGRLADRADPGRIASAGMVLSVCALILLATTTSTTSLPFIIASLVIMGVGLALFSSPNTTAIMGSVDRKFYGVASGTLGTMRLVGQTLSMGGAVIILAVTLGRATITPALFPAFLHGMQIAFLAFAVLCMIGVLFSLVRVRSGEKHDA</sequence>
<feature type="transmembrane region" description="Helical" evidence="6">
    <location>
        <begin position="12"/>
        <end position="37"/>
    </location>
</feature>
<accession>A0A0W8EA83</accession>
<evidence type="ECO:0000256" key="4">
    <source>
        <dbReference type="ARBA" id="ARBA00022989"/>
    </source>
</evidence>
<feature type="transmembrane region" description="Helical" evidence="6">
    <location>
        <begin position="266"/>
        <end position="288"/>
    </location>
</feature>
<keyword evidence="2" id="KW-0813">Transport</keyword>
<evidence type="ECO:0000259" key="7">
    <source>
        <dbReference type="PROSITE" id="PS50850"/>
    </source>
</evidence>
<reference evidence="8" key="1">
    <citation type="journal article" date="2015" name="Proc. Natl. Acad. Sci. U.S.A.">
        <title>Networks of energetic and metabolic interactions define dynamics in microbial communities.</title>
        <authorList>
            <person name="Embree M."/>
            <person name="Liu J.K."/>
            <person name="Al-Bassam M.M."/>
            <person name="Zengler K."/>
        </authorList>
    </citation>
    <scope>NUCLEOTIDE SEQUENCE</scope>
</reference>
<comment type="subcellular location">
    <subcellularLocation>
        <location evidence="1">Membrane</location>
        <topology evidence="1">Multi-pass membrane protein</topology>
    </subcellularLocation>
</comment>
<evidence type="ECO:0000313" key="8">
    <source>
        <dbReference type="EMBL" id="KUG05519.1"/>
    </source>
</evidence>
<dbReference type="EMBL" id="LNQE01001809">
    <property type="protein sequence ID" value="KUG05519.1"/>
    <property type="molecule type" value="Genomic_DNA"/>
</dbReference>
<dbReference type="Gene3D" id="1.20.1250.20">
    <property type="entry name" value="MFS general substrate transporter like domains"/>
    <property type="match status" value="1"/>
</dbReference>
<dbReference type="AlphaFoldDB" id="A0A0W8EA83"/>
<feature type="transmembrane region" description="Helical" evidence="6">
    <location>
        <begin position="140"/>
        <end position="165"/>
    </location>
</feature>
<feature type="transmembrane region" description="Helical" evidence="6">
    <location>
        <begin position="81"/>
        <end position="108"/>
    </location>
</feature>
<evidence type="ECO:0000256" key="6">
    <source>
        <dbReference type="SAM" id="Phobius"/>
    </source>
</evidence>
<evidence type="ECO:0000256" key="2">
    <source>
        <dbReference type="ARBA" id="ARBA00022448"/>
    </source>
</evidence>
<feature type="transmembrane region" description="Helical" evidence="6">
    <location>
        <begin position="331"/>
        <end position="348"/>
    </location>
</feature>
<dbReference type="InterPro" id="IPR005829">
    <property type="entry name" value="Sugar_transporter_CS"/>
</dbReference>
<dbReference type="Pfam" id="PF07690">
    <property type="entry name" value="MFS_1"/>
    <property type="match status" value="1"/>
</dbReference>
<organism evidence="8">
    <name type="scientific">hydrocarbon metagenome</name>
    <dbReference type="NCBI Taxonomy" id="938273"/>
    <lineage>
        <taxon>unclassified sequences</taxon>
        <taxon>metagenomes</taxon>
        <taxon>ecological metagenomes</taxon>
    </lineage>
</organism>
<protein>
    <submittedName>
        <fullName evidence="8">Efflux pump antibiotic resistance protein</fullName>
    </submittedName>
</protein>
<keyword evidence="5 6" id="KW-0472">Membrane</keyword>
<dbReference type="InterPro" id="IPR011701">
    <property type="entry name" value="MFS"/>
</dbReference>
<keyword evidence="4 6" id="KW-1133">Transmembrane helix</keyword>
<feature type="transmembrane region" description="Helical" evidence="6">
    <location>
        <begin position="406"/>
        <end position="429"/>
    </location>
</feature>
<evidence type="ECO:0000256" key="1">
    <source>
        <dbReference type="ARBA" id="ARBA00004141"/>
    </source>
</evidence>
<dbReference type="InterPro" id="IPR036259">
    <property type="entry name" value="MFS_trans_sf"/>
</dbReference>
<feature type="transmembrane region" description="Helical" evidence="6">
    <location>
        <begin position="49"/>
        <end position="69"/>
    </location>
</feature>
<name>A0A0W8EA83_9ZZZZ</name>
<keyword evidence="3 6" id="KW-0812">Transmembrane</keyword>
<evidence type="ECO:0000256" key="5">
    <source>
        <dbReference type="ARBA" id="ARBA00023136"/>
    </source>
</evidence>